<dbReference type="AlphaFoldDB" id="A0A7S2FFP3"/>
<dbReference type="EMBL" id="HBGT01006106">
    <property type="protein sequence ID" value="CAD9393122.1"/>
    <property type="molecule type" value="Transcribed_RNA"/>
</dbReference>
<gene>
    <name evidence="1" type="ORF">FPAR1323_LOCUS3338</name>
</gene>
<dbReference type="InterPro" id="IPR036617">
    <property type="entry name" value="BAF_sf"/>
</dbReference>
<sequence length="115" mass="12569">MAAADGFNPSKTKINDDTLADWLKNKIEMDLEVVPGVGPATANKLRDAGVDNTHALIGKFLMLKDADVQTHMDAFYNWLAEIGISAHRNTIVLSVAEKVDIFMPGTYDASLYADE</sequence>
<name>A0A7S2FFP3_9STRA</name>
<dbReference type="Gene3D" id="1.10.150.40">
    <property type="entry name" value="Barrier-to-autointegration factor, BAF"/>
    <property type="match status" value="1"/>
</dbReference>
<accession>A0A7S2FFP3</accession>
<protein>
    <submittedName>
        <fullName evidence="1">Uncharacterized protein</fullName>
    </submittedName>
</protein>
<evidence type="ECO:0000313" key="1">
    <source>
        <dbReference type="EMBL" id="CAD9393122.1"/>
    </source>
</evidence>
<dbReference type="InterPro" id="IPR004122">
    <property type="entry name" value="BAF_prot"/>
</dbReference>
<dbReference type="SUPFAM" id="SSF47798">
    <property type="entry name" value="Barrier-to-autointegration factor, BAF"/>
    <property type="match status" value="1"/>
</dbReference>
<dbReference type="Pfam" id="PF02961">
    <property type="entry name" value="SAM_BAF"/>
    <property type="match status" value="1"/>
</dbReference>
<proteinExistence type="predicted"/>
<reference evidence="1" key="1">
    <citation type="submission" date="2021-01" db="EMBL/GenBank/DDBJ databases">
        <authorList>
            <person name="Corre E."/>
            <person name="Pelletier E."/>
            <person name="Niang G."/>
            <person name="Scheremetjew M."/>
            <person name="Finn R."/>
            <person name="Kale V."/>
            <person name="Holt S."/>
            <person name="Cochrane G."/>
            <person name="Meng A."/>
            <person name="Brown T."/>
            <person name="Cohen L."/>
        </authorList>
    </citation>
    <scope>NUCLEOTIDE SEQUENCE</scope>
    <source>
        <strain evidence="1">RCC1693</strain>
    </source>
</reference>
<dbReference type="GO" id="GO:0003677">
    <property type="term" value="F:DNA binding"/>
    <property type="evidence" value="ECO:0007669"/>
    <property type="project" value="InterPro"/>
</dbReference>
<organism evidence="1">
    <name type="scientific">Florenciella parvula</name>
    <dbReference type="NCBI Taxonomy" id="236787"/>
    <lineage>
        <taxon>Eukaryota</taxon>
        <taxon>Sar</taxon>
        <taxon>Stramenopiles</taxon>
        <taxon>Ochrophyta</taxon>
        <taxon>Dictyochophyceae</taxon>
        <taxon>Florenciellales</taxon>
        <taxon>Florenciella</taxon>
    </lineage>
</organism>